<evidence type="ECO:0000313" key="2">
    <source>
        <dbReference type="Proteomes" id="UP001060215"/>
    </source>
</evidence>
<sequence>MDHSLQLLSGHCGGRLGDSDQRLATMSVCCAVLISCFVLWRLWFVFSTSMLMSRLRALFLLLRMDKTPVVQQWPKHPLIWSGIYPIFTPNYEEEH</sequence>
<proteinExistence type="predicted"/>
<accession>A0ACC0F5C5</accession>
<organism evidence="1 2">
    <name type="scientific">Camellia lanceoleosa</name>
    <dbReference type="NCBI Taxonomy" id="1840588"/>
    <lineage>
        <taxon>Eukaryota</taxon>
        <taxon>Viridiplantae</taxon>
        <taxon>Streptophyta</taxon>
        <taxon>Embryophyta</taxon>
        <taxon>Tracheophyta</taxon>
        <taxon>Spermatophyta</taxon>
        <taxon>Magnoliopsida</taxon>
        <taxon>eudicotyledons</taxon>
        <taxon>Gunneridae</taxon>
        <taxon>Pentapetalae</taxon>
        <taxon>asterids</taxon>
        <taxon>Ericales</taxon>
        <taxon>Theaceae</taxon>
        <taxon>Camellia</taxon>
    </lineage>
</organism>
<evidence type="ECO:0000313" key="1">
    <source>
        <dbReference type="EMBL" id="KAI7983669.1"/>
    </source>
</evidence>
<protein>
    <submittedName>
        <fullName evidence="1">Uncharacterized protein</fullName>
    </submittedName>
</protein>
<keyword evidence="2" id="KW-1185">Reference proteome</keyword>
<name>A0ACC0F5C5_9ERIC</name>
<dbReference type="EMBL" id="CM045768">
    <property type="protein sequence ID" value="KAI7983669.1"/>
    <property type="molecule type" value="Genomic_DNA"/>
</dbReference>
<reference evidence="1 2" key="1">
    <citation type="journal article" date="2022" name="Plant J.">
        <title>Chromosome-level genome of Camellia lanceoleosa provides a valuable resource for understanding genome evolution and self-incompatibility.</title>
        <authorList>
            <person name="Gong W."/>
            <person name="Xiao S."/>
            <person name="Wang L."/>
            <person name="Liao Z."/>
            <person name="Chang Y."/>
            <person name="Mo W."/>
            <person name="Hu G."/>
            <person name="Li W."/>
            <person name="Zhao G."/>
            <person name="Zhu H."/>
            <person name="Hu X."/>
            <person name="Ji K."/>
            <person name="Xiang X."/>
            <person name="Song Q."/>
            <person name="Yuan D."/>
            <person name="Jin S."/>
            <person name="Zhang L."/>
        </authorList>
    </citation>
    <scope>NUCLEOTIDE SEQUENCE [LARGE SCALE GENOMIC DNA]</scope>
    <source>
        <strain evidence="1">SQ_2022a</strain>
    </source>
</reference>
<gene>
    <name evidence="1" type="ORF">LOK49_LG15G00690</name>
</gene>
<comment type="caution">
    <text evidence="1">The sequence shown here is derived from an EMBL/GenBank/DDBJ whole genome shotgun (WGS) entry which is preliminary data.</text>
</comment>
<dbReference type="Proteomes" id="UP001060215">
    <property type="component" value="Chromosome 11"/>
</dbReference>